<dbReference type="PATRIC" id="fig|29556.3.peg.478"/>
<dbReference type="EMBL" id="CP011021">
    <property type="protein sequence ID" value="AKA50086.1"/>
    <property type="molecule type" value="Genomic_DNA"/>
</dbReference>
<sequence>MKLKDINKEIQNLKIEDEPKDYRTFVEKNKRWKIALIFSLTTFLLFFNITALALNASFGASYWFVKFYIYTIDLIFGNLVLPLILCGYATCGVLIISNAYNGKCVAWFGKYRKVSIFHAQREILIFIWNIFIFWSFFDHMILNYAYNKDFQFKIILTENIFKTGFWEQYVVQENFFWNHIGFLFDTIFNILYYLPLAFVFSIILLILFLGFIIVKLRFIFPFKMFKQKIYKITATEYYSKLKNRKLPFVLTEKTTEWFDVFFKNAKYAKLQYNSISFLKLIQELIKFNEVERNLSKEEMDSLSEAKKATTSYLITNKIDETLEQNLEQKNEDKKVLNVFEILEKHSPIINNEE</sequence>
<reference evidence="2 3" key="1">
    <citation type="journal article" date="2015" name="Genome Announc.">
        <title>Complete Genome Sequence of Mycoplasma meleagridis, a Possible Emerging Pathogen in Chickens.</title>
        <authorList>
            <person name="Abolnik C."/>
        </authorList>
    </citation>
    <scope>NUCLEOTIDE SEQUENCE [LARGE SCALE GENOMIC DNA]</scope>
    <source>
        <strain evidence="2 3">B2096 8B</strain>
    </source>
</reference>
<keyword evidence="1" id="KW-0472">Membrane</keyword>
<organism evidence="3">
    <name type="scientific">Mycoplasmopsis gallinacea</name>
    <dbReference type="NCBI Taxonomy" id="29556"/>
    <lineage>
        <taxon>Bacteria</taxon>
        <taxon>Bacillati</taxon>
        <taxon>Mycoplasmatota</taxon>
        <taxon>Mycoplasmoidales</taxon>
        <taxon>Metamycoplasmataceae</taxon>
        <taxon>Mycoplasmopsis</taxon>
    </lineage>
</organism>
<feature type="transmembrane region" description="Helical" evidence="1">
    <location>
        <begin position="74"/>
        <end position="102"/>
    </location>
</feature>
<gene>
    <name evidence="2" type="ORF">VO56_02430</name>
</gene>
<feature type="transmembrane region" description="Helical" evidence="1">
    <location>
        <begin position="190"/>
        <end position="214"/>
    </location>
</feature>
<evidence type="ECO:0000256" key="1">
    <source>
        <dbReference type="SAM" id="Phobius"/>
    </source>
</evidence>
<evidence type="ECO:0000313" key="3">
    <source>
        <dbReference type="Proteomes" id="UP000032722"/>
    </source>
</evidence>
<dbReference type="KEGG" id="mgb:VO56_02430"/>
<proteinExistence type="predicted"/>
<protein>
    <submittedName>
        <fullName evidence="2">Uncharacterized protein</fullName>
    </submittedName>
</protein>
<dbReference type="Proteomes" id="UP000032722">
    <property type="component" value="Chromosome"/>
</dbReference>
<name>A0A0D5ZJX6_9BACT</name>
<keyword evidence="1" id="KW-0812">Transmembrane</keyword>
<feature type="transmembrane region" description="Helical" evidence="1">
    <location>
        <begin position="123"/>
        <end position="146"/>
    </location>
</feature>
<keyword evidence="1" id="KW-1133">Transmembrane helix</keyword>
<dbReference type="AlphaFoldDB" id="A0A0D5ZJX6"/>
<evidence type="ECO:0000313" key="2">
    <source>
        <dbReference type="EMBL" id="AKA50086.1"/>
    </source>
</evidence>
<feature type="transmembrane region" description="Helical" evidence="1">
    <location>
        <begin position="34"/>
        <end position="54"/>
    </location>
</feature>
<accession>A0A0D5ZJX6</accession>
<dbReference type="HOGENOM" id="CLU_784869_0_0_14"/>